<name>A0A934MHD3_9RHOB</name>
<protein>
    <recommendedName>
        <fullName evidence="1">3-deoxy-D-manno-octulosonic acid transferase</fullName>
        <shortName evidence="1">Kdo transferase</shortName>
        <ecNumber evidence="1">2.4.99.12</ecNumber>
    </recommendedName>
    <alternativeName>
        <fullName evidence="1">Lipid IV(A) 3-deoxy-D-manno-octulosonic acid transferase</fullName>
    </alternativeName>
</protein>
<dbReference type="GO" id="GO:0009245">
    <property type="term" value="P:lipid A biosynthetic process"/>
    <property type="evidence" value="ECO:0007669"/>
    <property type="project" value="TreeGrafter"/>
</dbReference>
<dbReference type="PANTHER" id="PTHR42755">
    <property type="entry name" value="3-DEOXY-MANNO-OCTULOSONATE CYTIDYLYLTRANSFERASE"/>
    <property type="match status" value="1"/>
</dbReference>
<dbReference type="AlphaFoldDB" id="A0A934MHD3"/>
<dbReference type="EMBL" id="JAEKPD010000009">
    <property type="protein sequence ID" value="MBJ3763219.1"/>
    <property type="molecule type" value="Genomic_DNA"/>
</dbReference>
<comment type="caution">
    <text evidence="2">The sequence shown here is derived from an EMBL/GenBank/DDBJ whole genome shotgun (WGS) entry which is preliminary data.</text>
</comment>
<keyword evidence="1" id="KW-0472">Membrane</keyword>
<dbReference type="Proteomes" id="UP000642488">
    <property type="component" value="Unassembled WGS sequence"/>
</dbReference>
<dbReference type="InterPro" id="IPR039901">
    <property type="entry name" value="Kdotransferase"/>
</dbReference>
<dbReference type="Gene3D" id="3.40.50.2000">
    <property type="entry name" value="Glycogen Phosphorylase B"/>
    <property type="match status" value="1"/>
</dbReference>
<comment type="catalytic activity">
    <reaction evidence="1">
        <text>lipid IVA (E. coli) + CMP-3-deoxy-beta-D-manno-octulosonate = alpha-Kdo-(2-&gt;6)-lipid IVA (E. coli) + CMP + H(+)</text>
        <dbReference type="Rhea" id="RHEA:28066"/>
        <dbReference type="ChEBI" id="CHEBI:15378"/>
        <dbReference type="ChEBI" id="CHEBI:58603"/>
        <dbReference type="ChEBI" id="CHEBI:60364"/>
        <dbReference type="ChEBI" id="CHEBI:60377"/>
        <dbReference type="ChEBI" id="CHEBI:85987"/>
        <dbReference type="EC" id="2.4.99.12"/>
    </reaction>
</comment>
<keyword evidence="1" id="KW-0808">Transferase</keyword>
<dbReference type="EC" id="2.4.99.12" evidence="1"/>
<sequence>MAFSLALWRHRLAARRGGAPRPELDGARPPGRLLRAHLSADVQSDGTARLLRDLVSAHPDLAVVVSGAAEDLTDIALRVDLPRETPRAVRAHLDRWAPDAMLFSGPDPHPVLWAQSLARRIPLIAVEADPARHPLALIRPLAGFDFVHARGPDPRLQVPIHSLARLARTPPPPGAIDSDLEDMSALLASRPTWLAAMTPEDEFDLVLAAHADAAKLSHRLLLILELSDPAALPDLRAALDRRGQQFVTRSDGDDPLPDTQVLVADEPGEIGLWARVASLCYLGGSLTSGPICDPMIPASLGSVIVHGPKLGAHERILTTLDRTRGARLVGRPEHLGTAIESLLSPERAAEIAHEAWDIATRGAEASNLALQALEDALARKAPG</sequence>
<reference evidence="2" key="1">
    <citation type="submission" date="2020-12" db="EMBL/GenBank/DDBJ databases">
        <title>Bacterial taxonomy.</title>
        <authorList>
            <person name="Pan X."/>
        </authorList>
    </citation>
    <scope>NUCLEOTIDE SEQUENCE</scope>
    <source>
        <strain evidence="2">KCTC 52957</strain>
    </source>
</reference>
<comment type="function">
    <text evidence="1">Involved in lipopolysaccharide (LPS) biosynthesis. Catalyzes the transfer of 3-deoxy-D-manno-octulosonate (Kdo) residue(s) from CMP-Kdo to lipid IV(A), the tetraacyldisaccharide-1,4'-bisphosphate precursor of lipid A.</text>
</comment>
<proteinExistence type="inferred from homology"/>
<evidence type="ECO:0000313" key="2">
    <source>
        <dbReference type="EMBL" id="MBJ3763219.1"/>
    </source>
</evidence>
<keyword evidence="3" id="KW-1185">Reference proteome</keyword>
<keyword evidence="1" id="KW-0448">Lipopolysaccharide biosynthesis</keyword>
<evidence type="ECO:0000256" key="1">
    <source>
        <dbReference type="RuleBase" id="RU365103"/>
    </source>
</evidence>
<dbReference type="GO" id="GO:0043842">
    <property type="term" value="F:Kdo transferase activity"/>
    <property type="evidence" value="ECO:0007669"/>
    <property type="project" value="UniProtKB-EC"/>
</dbReference>
<organism evidence="2 3">
    <name type="scientific">Palleronia pontilimi</name>
    <dbReference type="NCBI Taxonomy" id="1964209"/>
    <lineage>
        <taxon>Bacteria</taxon>
        <taxon>Pseudomonadati</taxon>
        <taxon>Pseudomonadota</taxon>
        <taxon>Alphaproteobacteria</taxon>
        <taxon>Rhodobacterales</taxon>
        <taxon>Roseobacteraceae</taxon>
        <taxon>Palleronia</taxon>
    </lineage>
</organism>
<comment type="subcellular location">
    <subcellularLocation>
        <location evidence="1">Cell membrane</location>
    </subcellularLocation>
</comment>
<dbReference type="GO" id="GO:0005886">
    <property type="term" value="C:plasma membrane"/>
    <property type="evidence" value="ECO:0007669"/>
    <property type="project" value="UniProtKB-SubCell"/>
</dbReference>
<comment type="pathway">
    <text evidence="1">Bacterial outer membrane biogenesis; LPS core biosynthesis.</text>
</comment>
<dbReference type="PANTHER" id="PTHR42755:SF1">
    <property type="entry name" value="3-DEOXY-D-MANNO-OCTULOSONIC ACID TRANSFERASE, MITOCHONDRIAL-RELATED"/>
    <property type="match status" value="1"/>
</dbReference>
<comment type="similarity">
    <text evidence="1">Belongs to the glycosyltransferase group 1 family.</text>
</comment>
<dbReference type="RefSeq" id="WP_198916393.1">
    <property type="nucleotide sequence ID" value="NZ_JAEKPD010000009.1"/>
</dbReference>
<evidence type="ECO:0000313" key="3">
    <source>
        <dbReference type="Proteomes" id="UP000642488"/>
    </source>
</evidence>
<keyword evidence="1" id="KW-1003">Cell membrane</keyword>
<dbReference type="GO" id="GO:0009244">
    <property type="term" value="P:lipopolysaccharide core region biosynthetic process"/>
    <property type="evidence" value="ECO:0007669"/>
    <property type="project" value="UniProtKB-UniRule"/>
</dbReference>
<gene>
    <name evidence="2" type="ORF">ILP92_10725</name>
</gene>
<accession>A0A934MHD3</accession>